<evidence type="ECO:0000256" key="3">
    <source>
        <dbReference type="ARBA" id="ARBA00022692"/>
    </source>
</evidence>
<comment type="subcellular location">
    <subcellularLocation>
        <location evidence="1">Membrane</location>
        <topology evidence="1">Multi-pass membrane protein</topology>
    </subcellularLocation>
</comment>
<feature type="transmembrane region" description="Helical" evidence="9">
    <location>
        <begin position="960"/>
        <end position="982"/>
    </location>
</feature>
<evidence type="ECO:0000256" key="7">
    <source>
        <dbReference type="ARBA" id="ARBA00023180"/>
    </source>
</evidence>
<feature type="transmembrane region" description="Helical" evidence="9">
    <location>
        <begin position="867"/>
        <end position="888"/>
    </location>
</feature>
<comment type="caution">
    <text evidence="11">The sequence shown here is derived from an EMBL/GenBank/DDBJ whole genome shotgun (WGS) entry which is preliminary data.</text>
</comment>
<evidence type="ECO:0000256" key="1">
    <source>
        <dbReference type="ARBA" id="ARBA00004141"/>
    </source>
</evidence>
<feature type="transmembrane region" description="Helical" evidence="9">
    <location>
        <begin position="1012"/>
        <end position="1043"/>
    </location>
</feature>
<evidence type="ECO:0000256" key="6">
    <source>
        <dbReference type="ARBA" id="ARBA00023136"/>
    </source>
</evidence>
<dbReference type="Pfam" id="PF01477">
    <property type="entry name" value="PLAT"/>
    <property type="match status" value="1"/>
</dbReference>
<dbReference type="Gene3D" id="2.60.60.20">
    <property type="entry name" value="PLAT/LH2 domain"/>
    <property type="match status" value="1"/>
</dbReference>
<dbReference type="InterPro" id="IPR003915">
    <property type="entry name" value="PKD_2"/>
</dbReference>
<gene>
    <name evidence="11" type="ORF">XAT740_LOCUS3282</name>
</gene>
<dbReference type="GO" id="GO:0016020">
    <property type="term" value="C:membrane"/>
    <property type="evidence" value="ECO:0007669"/>
    <property type="project" value="UniProtKB-SubCell"/>
</dbReference>
<keyword evidence="6 9" id="KW-0472">Membrane</keyword>
<evidence type="ECO:0000256" key="4">
    <source>
        <dbReference type="ARBA" id="ARBA00022729"/>
    </source>
</evidence>
<dbReference type="InterPro" id="IPR001024">
    <property type="entry name" value="PLAT/LH2_dom"/>
</dbReference>
<comment type="similarity">
    <text evidence="2">Belongs to the polycystin family.</text>
</comment>
<dbReference type="Pfam" id="PF04241">
    <property type="entry name" value="DUF423"/>
    <property type="match status" value="1"/>
</dbReference>
<dbReference type="InterPro" id="IPR006696">
    <property type="entry name" value="DUF423"/>
</dbReference>
<organism evidence="11 12">
    <name type="scientific">Adineta ricciae</name>
    <name type="common">Rotifer</name>
    <dbReference type="NCBI Taxonomy" id="249248"/>
    <lineage>
        <taxon>Eukaryota</taxon>
        <taxon>Metazoa</taxon>
        <taxon>Spiralia</taxon>
        <taxon>Gnathifera</taxon>
        <taxon>Rotifera</taxon>
        <taxon>Eurotatoria</taxon>
        <taxon>Bdelloidea</taxon>
        <taxon>Adinetida</taxon>
        <taxon>Adinetidae</taxon>
        <taxon>Adineta</taxon>
    </lineage>
</organism>
<dbReference type="InterPro" id="IPR013122">
    <property type="entry name" value="PKD1_2_channel"/>
</dbReference>
<evidence type="ECO:0000256" key="5">
    <source>
        <dbReference type="ARBA" id="ARBA00022989"/>
    </source>
</evidence>
<name>A0A813SZ22_ADIRI</name>
<dbReference type="EMBL" id="CAJNOR010000124">
    <property type="protein sequence ID" value="CAF0807346.1"/>
    <property type="molecule type" value="Genomic_DNA"/>
</dbReference>
<dbReference type="SMART" id="SM00308">
    <property type="entry name" value="LH2"/>
    <property type="match status" value="1"/>
</dbReference>
<keyword evidence="5 9" id="KW-1133">Transmembrane helix</keyword>
<keyword evidence="12" id="KW-1185">Reference proteome</keyword>
<dbReference type="InterPro" id="IPR051223">
    <property type="entry name" value="Polycystin"/>
</dbReference>
<dbReference type="AlphaFoldDB" id="A0A813SZ22"/>
<feature type="transmembrane region" description="Helical" evidence="9">
    <location>
        <begin position="113"/>
        <end position="133"/>
    </location>
</feature>
<keyword evidence="7" id="KW-0325">Glycoprotein</keyword>
<feature type="transmembrane region" description="Helical" evidence="9">
    <location>
        <begin position="370"/>
        <end position="391"/>
    </location>
</feature>
<feature type="transmembrane region" description="Helical" evidence="9">
    <location>
        <begin position="53"/>
        <end position="75"/>
    </location>
</feature>
<dbReference type="PANTHER" id="PTHR10877">
    <property type="entry name" value="POLYCYSTIN FAMILY MEMBER"/>
    <property type="match status" value="1"/>
</dbReference>
<feature type="transmembrane region" description="Helical" evidence="9">
    <location>
        <begin position="435"/>
        <end position="460"/>
    </location>
</feature>
<dbReference type="Proteomes" id="UP000663828">
    <property type="component" value="Unassembled WGS sequence"/>
</dbReference>
<feature type="domain" description="PLAT" evidence="10">
    <location>
        <begin position="180"/>
        <end position="299"/>
    </location>
</feature>
<dbReference type="FunFam" id="2.60.60.20:FF:000022">
    <property type="entry name" value="Uncharacterized protein"/>
    <property type="match status" value="1"/>
</dbReference>
<feature type="transmembrane region" description="Helical" evidence="9">
    <location>
        <begin position="320"/>
        <end position="341"/>
    </location>
</feature>
<keyword evidence="3 9" id="KW-0812">Transmembrane</keyword>
<dbReference type="Pfam" id="PF20519">
    <property type="entry name" value="Polycystin_dom"/>
    <property type="match status" value="1"/>
</dbReference>
<keyword evidence="4" id="KW-0732">Signal</keyword>
<dbReference type="Pfam" id="PF08016">
    <property type="entry name" value="PKD_channel"/>
    <property type="match status" value="1"/>
</dbReference>
<evidence type="ECO:0000259" key="10">
    <source>
        <dbReference type="PROSITE" id="PS50095"/>
    </source>
</evidence>
<feature type="transmembrane region" description="Helical" evidence="9">
    <location>
        <begin position="832"/>
        <end position="855"/>
    </location>
</feature>
<dbReference type="PRINTS" id="PR01433">
    <property type="entry name" value="POLYCYSTIN2"/>
</dbReference>
<feature type="transmembrane region" description="Helical" evidence="9">
    <location>
        <begin position="572"/>
        <end position="593"/>
    </location>
</feature>
<evidence type="ECO:0000256" key="8">
    <source>
        <dbReference type="PROSITE-ProRule" id="PRU00152"/>
    </source>
</evidence>
<evidence type="ECO:0000313" key="11">
    <source>
        <dbReference type="EMBL" id="CAF0807346.1"/>
    </source>
</evidence>
<evidence type="ECO:0000313" key="12">
    <source>
        <dbReference type="Proteomes" id="UP000663828"/>
    </source>
</evidence>
<evidence type="ECO:0000256" key="9">
    <source>
        <dbReference type="SAM" id="Phobius"/>
    </source>
</evidence>
<dbReference type="InterPro" id="IPR036392">
    <property type="entry name" value="PLAT/LH2_dom_sf"/>
</dbReference>
<dbReference type="PANTHER" id="PTHR10877:SF150">
    <property type="entry name" value="REJ DOMAIN-CONTAINING PROTEIN"/>
    <property type="match status" value="1"/>
</dbReference>
<dbReference type="InterPro" id="IPR046791">
    <property type="entry name" value="Polycystin_dom"/>
</dbReference>
<dbReference type="GO" id="GO:0050982">
    <property type="term" value="P:detection of mechanical stimulus"/>
    <property type="evidence" value="ECO:0007669"/>
    <property type="project" value="TreeGrafter"/>
</dbReference>
<comment type="caution">
    <text evidence="8">Lacks conserved residue(s) required for the propagation of feature annotation.</text>
</comment>
<proteinExistence type="inferred from homology"/>
<evidence type="ECO:0000256" key="2">
    <source>
        <dbReference type="ARBA" id="ARBA00007200"/>
    </source>
</evidence>
<dbReference type="SUPFAM" id="SSF49723">
    <property type="entry name" value="Lipase/lipooxygenase domain (PLAT/LH2 domain)"/>
    <property type="match status" value="1"/>
</dbReference>
<accession>A0A813SZ22</accession>
<feature type="transmembrane region" description="Helical" evidence="9">
    <location>
        <begin position="920"/>
        <end position="940"/>
    </location>
</feature>
<feature type="transmembrane region" description="Helical" evidence="9">
    <location>
        <begin position="480"/>
        <end position="504"/>
    </location>
</feature>
<reference evidence="11" key="1">
    <citation type="submission" date="2021-02" db="EMBL/GenBank/DDBJ databases">
        <authorList>
            <person name="Nowell W R."/>
        </authorList>
    </citation>
    <scope>NUCLEOTIDE SEQUENCE</scope>
</reference>
<dbReference type="GO" id="GO:0005262">
    <property type="term" value="F:calcium channel activity"/>
    <property type="evidence" value="ECO:0007669"/>
    <property type="project" value="TreeGrafter"/>
</dbReference>
<protein>
    <recommendedName>
        <fullName evidence="10">PLAT domain-containing protein</fullName>
    </recommendedName>
</protein>
<dbReference type="PROSITE" id="PS50095">
    <property type="entry name" value="PLAT"/>
    <property type="match status" value="1"/>
</dbReference>
<sequence>MDVAIIRDISRWTDGLLKSIGIKPLPPTPSPPPPPPVTPVSLTGVLLSPTAKNFVRCAGLSGTVAICLGVYGAHTMKDSTSEELRRLFQLAQTYHLLHSVALLGLPLVSRPVITGSLLISGITLFCGPMYYHAIQNDARYRRITPYGGLLLLAGCRFKDRKDIEKLGVTPMIDNRKQDQYFYQILVFTGQRSNAGTNSKVYFVLSGDEDQTDIRALADPQRKVLQRGGIDAFVMAVPKSLGLLNYIRIWHDNSGEGQSASWYFKHIIVRDLQTMNKFYFIAQRWFAVEKDDGRKAYHSASDGHLWFSIFSRPPSNRFTRVQRCTCCFVLFFISMLLNIMYYDLSNEAKSTNTTQISGLAIGPLCITPQQIGIGVMIELLTLVPSLFIVQFFRRIRSRQQISPLQQTLYKIKTSGQTLTNLEQITTQKKKPTSETFPWWCIFIAYTLSFMIIAVSIFFIIVRGIEFGDVKTQKWLTSVLTGFFSSILVTQPIKILVLAVIFAFFCRSSSTDKEVKEYIDDDRIEFNDIADGYLHSSENDTLFSIQTKTPVKRLCENEIADAREQRLKDIQMWLIIREFTLHIIFSTLIFVITYANCEQNSFYQVKHLRSYFFNTRQTTLDYTQILTIDQYWNWLEKSFLSNLRAQQWYNGDTPRYLSGFLNDKSNRLIGWAIIRQLRIKPELCDDQHLQIICEHSYSIFNEDKHSYQPGWSNETTTTTTDGTYSSSILKAFRYRSSDELDTYPYVGEYETYAGGGYVYEFRGSLIDIQTNLSLLHELQWIDVKTRAVLIQMTLYNPNVKLLTSITMLTEFLSTGGLFPSARFEPINFYTFSSILQVICTIFYMLFIIYFMIVEIRLLFRLKKQYFRQFWSIIQLGIIACSWASVVVYVWRFRESSRLSQSFGDNGGYVYVNLQLAVYVNDVLTYLLAYCCFFGLIQFVKLFRFNHRISLFTETLRIAGKELVQFFIMFSVVFMAFLTLFYLLFVAKLSACSTLLSTAQMLFEVTLMKFDASELIAAGAFLGPFCFTLFIFIVVFVCLSMFLSIINDSFRQAKETKIADQEILSYMKEKFLRWTGLKKASQTEIYANRDRRMRSLFFDPIERFPERIDRLLVAIDKIYTDQKKECDRLNSAGV</sequence>
<dbReference type="GO" id="GO:0005509">
    <property type="term" value="F:calcium ion binding"/>
    <property type="evidence" value="ECO:0007669"/>
    <property type="project" value="InterPro"/>
</dbReference>